<dbReference type="EMBL" id="BOPH01000049">
    <property type="protein sequence ID" value="GIJ68816.1"/>
    <property type="molecule type" value="Genomic_DNA"/>
</dbReference>
<name>A0A8J4EBK8_9ACTN</name>
<evidence type="ECO:0000313" key="3">
    <source>
        <dbReference type="Proteomes" id="UP000635606"/>
    </source>
</evidence>
<evidence type="ECO:0000313" key="2">
    <source>
        <dbReference type="EMBL" id="GIJ68816.1"/>
    </source>
</evidence>
<gene>
    <name evidence="2" type="ORF">Voc01_037330</name>
</gene>
<dbReference type="Proteomes" id="UP000635606">
    <property type="component" value="Unassembled WGS sequence"/>
</dbReference>
<comment type="caution">
    <text evidence="2">The sequence shown here is derived from an EMBL/GenBank/DDBJ whole genome shotgun (WGS) entry which is preliminary data.</text>
</comment>
<protein>
    <recommendedName>
        <fullName evidence="4">ABC transporter permease</fullName>
    </recommendedName>
</protein>
<dbReference type="RefSeq" id="WP_203928753.1">
    <property type="nucleotide sequence ID" value="NZ_BOPH01000049.1"/>
</dbReference>
<reference evidence="2" key="1">
    <citation type="submission" date="2021-01" db="EMBL/GenBank/DDBJ databases">
        <title>Whole genome shotgun sequence of Virgisporangium ochraceum NBRC 16418.</title>
        <authorList>
            <person name="Komaki H."/>
            <person name="Tamura T."/>
        </authorList>
    </citation>
    <scope>NUCLEOTIDE SEQUENCE</scope>
    <source>
        <strain evidence="2">NBRC 16418</strain>
    </source>
</reference>
<feature type="transmembrane region" description="Helical" evidence="1">
    <location>
        <begin position="20"/>
        <end position="39"/>
    </location>
</feature>
<feature type="transmembrane region" description="Helical" evidence="1">
    <location>
        <begin position="98"/>
        <end position="127"/>
    </location>
</feature>
<accession>A0A8J4EBK8</accession>
<feature type="transmembrane region" description="Helical" evidence="1">
    <location>
        <begin position="212"/>
        <end position="231"/>
    </location>
</feature>
<evidence type="ECO:0000256" key="1">
    <source>
        <dbReference type="SAM" id="Phobius"/>
    </source>
</evidence>
<feature type="transmembrane region" description="Helical" evidence="1">
    <location>
        <begin position="59"/>
        <end position="77"/>
    </location>
</feature>
<feature type="transmembrane region" description="Helical" evidence="1">
    <location>
        <begin position="167"/>
        <end position="192"/>
    </location>
</feature>
<dbReference type="AlphaFoldDB" id="A0A8J4EBK8"/>
<keyword evidence="1" id="KW-0472">Membrane</keyword>
<keyword evidence="1" id="KW-0812">Transmembrane</keyword>
<feature type="transmembrane region" description="Helical" evidence="1">
    <location>
        <begin position="139"/>
        <end position="160"/>
    </location>
</feature>
<proteinExistence type="predicted"/>
<evidence type="ECO:0008006" key="4">
    <source>
        <dbReference type="Google" id="ProtNLM"/>
    </source>
</evidence>
<sequence>MIRATVASEWTKLWSVRSTWWALVGALAVMLLSSVQVAFWVDNGDELTGSSATDVAVEAFSVAQLAVLALAMLAVTNEYSHRTMRATLQWTPARTRVLLAKAVVVAAVTAAAGAVLAVGGAAAAAPILTDPPSPDLADLAAIAVVSALLGLLALGLGAALRGAVLTLVVLFLLLILVPPLLAAPDIAALTWVADLSPGPAASHFLSGDGDPYPPAVGAAVTAAWSAAALFVGGRVMRRRDA</sequence>
<keyword evidence="3" id="KW-1185">Reference proteome</keyword>
<keyword evidence="1" id="KW-1133">Transmembrane helix</keyword>
<organism evidence="2 3">
    <name type="scientific">Virgisporangium ochraceum</name>
    <dbReference type="NCBI Taxonomy" id="65505"/>
    <lineage>
        <taxon>Bacteria</taxon>
        <taxon>Bacillati</taxon>
        <taxon>Actinomycetota</taxon>
        <taxon>Actinomycetes</taxon>
        <taxon>Micromonosporales</taxon>
        <taxon>Micromonosporaceae</taxon>
        <taxon>Virgisporangium</taxon>
    </lineage>
</organism>